<evidence type="ECO:0000313" key="12">
    <source>
        <dbReference type="Proteomes" id="UP001479436"/>
    </source>
</evidence>
<evidence type="ECO:0000256" key="7">
    <source>
        <dbReference type="ARBA" id="ARBA00023242"/>
    </source>
</evidence>
<evidence type="ECO:0000256" key="4">
    <source>
        <dbReference type="ARBA" id="ARBA00022728"/>
    </source>
</evidence>
<dbReference type="InterPro" id="IPR044642">
    <property type="entry name" value="PTHR15588"/>
</dbReference>
<dbReference type="InterPro" id="IPR001163">
    <property type="entry name" value="Sm_dom_euk/arc"/>
</dbReference>
<reference evidence="11 12" key="1">
    <citation type="submission" date="2023-04" db="EMBL/GenBank/DDBJ databases">
        <title>Genome of Basidiobolus ranarum AG-B5.</title>
        <authorList>
            <person name="Stajich J.E."/>
            <person name="Carter-House D."/>
            <person name="Gryganskyi A."/>
        </authorList>
    </citation>
    <scope>NUCLEOTIDE SEQUENCE [LARGE SCALE GENOMIC DNA]</scope>
    <source>
        <strain evidence="11 12">AG-B5</strain>
    </source>
</reference>
<evidence type="ECO:0000256" key="2">
    <source>
        <dbReference type="ARBA" id="ARBA00006850"/>
    </source>
</evidence>
<dbReference type="Proteomes" id="UP001479436">
    <property type="component" value="Unassembled WGS sequence"/>
</dbReference>
<dbReference type="Pfam" id="PF01423">
    <property type="entry name" value="LSM"/>
    <property type="match status" value="1"/>
</dbReference>
<dbReference type="Gene3D" id="2.30.30.100">
    <property type="match status" value="1"/>
</dbReference>
<dbReference type="PANTHER" id="PTHR15588">
    <property type="entry name" value="LSM1"/>
    <property type="match status" value="1"/>
</dbReference>
<dbReference type="SUPFAM" id="SSF50182">
    <property type="entry name" value="Sm-like ribonucleoproteins"/>
    <property type="match status" value="1"/>
</dbReference>
<keyword evidence="5 9" id="KW-0694">RNA-binding</keyword>
<comment type="caution">
    <text evidence="11">The sequence shown here is derived from an EMBL/GenBank/DDBJ whole genome shotgun (WGS) entry which is preliminary data.</text>
</comment>
<name>A0ABR2WQP1_9FUNG</name>
<organism evidence="11 12">
    <name type="scientific">Basidiobolus ranarum</name>
    <dbReference type="NCBI Taxonomy" id="34480"/>
    <lineage>
        <taxon>Eukaryota</taxon>
        <taxon>Fungi</taxon>
        <taxon>Fungi incertae sedis</taxon>
        <taxon>Zoopagomycota</taxon>
        <taxon>Entomophthoromycotina</taxon>
        <taxon>Basidiobolomycetes</taxon>
        <taxon>Basidiobolales</taxon>
        <taxon>Basidiobolaceae</taxon>
        <taxon>Basidiobolus</taxon>
    </lineage>
</organism>
<keyword evidence="7 9" id="KW-0539">Nucleus</keyword>
<dbReference type="InterPro" id="IPR034103">
    <property type="entry name" value="Lsm8"/>
</dbReference>
<gene>
    <name evidence="9 11" type="primary">LSM8</name>
    <name evidence="11" type="ORF">K7432_009188</name>
</gene>
<keyword evidence="4 9" id="KW-0747">Spliceosome</keyword>
<dbReference type="PROSITE" id="PS52002">
    <property type="entry name" value="SM"/>
    <property type="match status" value="1"/>
</dbReference>
<comment type="subcellular location">
    <subcellularLocation>
        <location evidence="1 9">Nucleus</location>
    </subcellularLocation>
</comment>
<evidence type="ECO:0000256" key="9">
    <source>
        <dbReference type="RuleBase" id="RU365048"/>
    </source>
</evidence>
<sequence length="95" mass="10679">MSELQSYVNRTVTVLTTDGRIIVGTFTGFDQTTNIIMKSCHERVFSLESGVEKLPLGLYLLRGDSIIFIGEMDEAQDEEIDYDNIRADPIGPLKH</sequence>
<dbReference type="SMART" id="SM00651">
    <property type="entry name" value="Sm"/>
    <property type="match status" value="1"/>
</dbReference>
<evidence type="ECO:0000313" key="11">
    <source>
        <dbReference type="EMBL" id="KAK9763816.1"/>
    </source>
</evidence>
<dbReference type="InterPro" id="IPR047575">
    <property type="entry name" value="Sm"/>
</dbReference>
<feature type="domain" description="Sm" evidence="10">
    <location>
        <begin position="1"/>
        <end position="75"/>
    </location>
</feature>
<keyword evidence="6 9" id="KW-0508">mRNA splicing</keyword>
<evidence type="ECO:0000259" key="10">
    <source>
        <dbReference type="PROSITE" id="PS52002"/>
    </source>
</evidence>
<dbReference type="CDD" id="cd01727">
    <property type="entry name" value="LSm8"/>
    <property type="match status" value="1"/>
</dbReference>
<comment type="similarity">
    <text evidence="2 9">Belongs to the snRNP Sm proteins family.</text>
</comment>
<protein>
    <recommendedName>
        <fullName evidence="9">LSM2-LSM8 complex subunit LSM8</fullName>
    </recommendedName>
</protein>
<comment type="function">
    <text evidence="9">Plays role in pre-mRNA splicing as component of the U4/U6-U5 tri-snRNP complex that is involved in spliceosome assembly, and as component of the precatalytic spliceosome (spliceosome B complex). The heptameric LSM2-8 complex binds specifically to the 3'-terminal U-tract of U6 snRNA.</text>
</comment>
<evidence type="ECO:0000256" key="1">
    <source>
        <dbReference type="ARBA" id="ARBA00004123"/>
    </source>
</evidence>
<proteinExistence type="inferred from homology"/>
<dbReference type="PANTHER" id="PTHR15588:SF9">
    <property type="entry name" value="U6 SNRNA-ASSOCIATED SM-LIKE PROTEIN LSM8"/>
    <property type="match status" value="1"/>
</dbReference>
<accession>A0ABR2WQP1</accession>
<keyword evidence="3 9" id="KW-0507">mRNA processing</keyword>
<evidence type="ECO:0000256" key="6">
    <source>
        <dbReference type="ARBA" id="ARBA00023187"/>
    </source>
</evidence>
<evidence type="ECO:0000256" key="5">
    <source>
        <dbReference type="ARBA" id="ARBA00022884"/>
    </source>
</evidence>
<keyword evidence="12" id="KW-1185">Reference proteome</keyword>
<comment type="subunit">
    <text evidence="9">LSm subunits form a heteromer with a doughnut shape.</text>
</comment>
<evidence type="ECO:0000256" key="8">
    <source>
        <dbReference type="ARBA" id="ARBA00023274"/>
    </source>
</evidence>
<dbReference type="InterPro" id="IPR010920">
    <property type="entry name" value="LSM_dom_sf"/>
</dbReference>
<evidence type="ECO:0000256" key="3">
    <source>
        <dbReference type="ARBA" id="ARBA00022664"/>
    </source>
</evidence>
<keyword evidence="8 9" id="KW-0687">Ribonucleoprotein</keyword>
<dbReference type="EMBL" id="JASJQH010000552">
    <property type="protein sequence ID" value="KAK9763816.1"/>
    <property type="molecule type" value="Genomic_DNA"/>
</dbReference>